<dbReference type="Proteomes" id="UP000636479">
    <property type="component" value="Unassembled WGS sequence"/>
</dbReference>
<dbReference type="GO" id="GO:0005576">
    <property type="term" value="C:extracellular region"/>
    <property type="evidence" value="ECO:0007669"/>
    <property type="project" value="UniProtKB-SubCell"/>
</dbReference>
<evidence type="ECO:0000256" key="8">
    <source>
        <dbReference type="ARBA" id="ARBA00023295"/>
    </source>
</evidence>
<comment type="similarity">
    <text evidence="3 10">Belongs to the glycosyl hydrolase 75 family.</text>
</comment>
<evidence type="ECO:0000313" key="12">
    <source>
        <dbReference type="EMBL" id="KAF7303644.1"/>
    </source>
</evidence>
<dbReference type="GO" id="GO:0000272">
    <property type="term" value="P:polysaccharide catabolic process"/>
    <property type="evidence" value="ECO:0007669"/>
    <property type="project" value="UniProtKB-KW"/>
</dbReference>
<comment type="caution">
    <text evidence="12">The sequence shown here is derived from an EMBL/GenBank/DDBJ whole genome shotgun (WGS) entry which is preliminary data.</text>
</comment>
<dbReference type="PANTHER" id="PTHR42061:SF4">
    <property type="entry name" value="ENDO-CHITOSANASE"/>
    <property type="match status" value="1"/>
</dbReference>
<proteinExistence type="inferred from homology"/>
<evidence type="ECO:0000256" key="3">
    <source>
        <dbReference type="ARBA" id="ARBA00007799"/>
    </source>
</evidence>
<dbReference type="OrthoDB" id="4756206at2759"/>
<keyword evidence="9 10" id="KW-0624">Polysaccharide degradation</keyword>
<evidence type="ECO:0000256" key="2">
    <source>
        <dbReference type="ARBA" id="ARBA00004613"/>
    </source>
</evidence>
<dbReference type="GeneID" id="59345211"/>
<feature type="compositionally biased region" description="Basic residues" evidence="11">
    <location>
        <begin position="24"/>
        <end position="35"/>
    </location>
</feature>
<sequence length="272" mass="29194">MKFSTFLTLSLLVIPAACGISESHRRHSARVKQRPRLQYSEAHNTHDTNGPPSVASERSHSSTSLASSFAADTGINVAGLYTAAQNSRSKTLASYPTTPQRKTYSNIYGDWLNLTGSVSAFHFIADMDVDCDGPKANCKGNRDGQSETSFGALDATKVPYFVLPERFTKDYKSLLMHNALGAIICNGKMFYGIYGDQDADSPQVIGEASILIAQTCFGNTVDGNNAHSQADVAYIVFGMQVPKGVQKSSIDLAALKSLGDSQALLLQKALGL</sequence>
<keyword evidence="8 10" id="KW-0326">Glycosidase</keyword>
<evidence type="ECO:0000256" key="6">
    <source>
        <dbReference type="ARBA" id="ARBA00022801"/>
    </source>
</evidence>
<keyword evidence="13" id="KW-1185">Reference proteome</keyword>
<gene>
    <name evidence="12" type="ORF">MIND_00593700</name>
</gene>
<evidence type="ECO:0000256" key="11">
    <source>
        <dbReference type="SAM" id="MobiDB-lite"/>
    </source>
</evidence>
<evidence type="ECO:0000256" key="4">
    <source>
        <dbReference type="ARBA" id="ARBA00022525"/>
    </source>
</evidence>
<dbReference type="InterPro" id="IPR009939">
    <property type="entry name" value="Chitosanase_fungal"/>
</dbReference>
<feature type="region of interest" description="Disordered" evidence="11">
    <location>
        <begin position="24"/>
        <end position="61"/>
    </location>
</feature>
<dbReference type="EC" id="3.2.1.132" evidence="10"/>
<dbReference type="PANTHER" id="PTHR42061">
    <property type="entry name" value="ENDO-CHITOSANASE"/>
    <property type="match status" value="1"/>
</dbReference>
<protein>
    <recommendedName>
        <fullName evidence="10">Endo-chitosanase</fullName>
        <ecNumber evidence="10">3.2.1.132</ecNumber>
    </recommendedName>
</protein>
<evidence type="ECO:0000256" key="9">
    <source>
        <dbReference type="ARBA" id="ARBA00023326"/>
    </source>
</evidence>
<dbReference type="GO" id="GO:0016977">
    <property type="term" value="F:chitosanase activity"/>
    <property type="evidence" value="ECO:0007669"/>
    <property type="project" value="UniProtKB-EC"/>
</dbReference>
<keyword evidence="7" id="KW-0119">Carbohydrate metabolism</keyword>
<organism evidence="12 13">
    <name type="scientific">Mycena indigotica</name>
    <dbReference type="NCBI Taxonomy" id="2126181"/>
    <lineage>
        <taxon>Eukaryota</taxon>
        <taxon>Fungi</taxon>
        <taxon>Dikarya</taxon>
        <taxon>Basidiomycota</taxon>
        <taxon>Agaricomycotina</taxon>
        <taxon>Agaricomycetes</taxon>
        <taxon>Agaricomycetidae</taxon>
        <taxon>Agaricales</taxon>
        <taxon>Marasmiineae</taxon>
        <taxon>Mycenaceae</taxon>
        <taxon>Mycena</taxon>
    </lineage>
</organism>
<dbReference type="AlphaFoldDB" id="A0A8H6W2X5"/>
<name>A0A8H6W2X5_9AGAR</name>
<evidence type="ECO:0000256" key="1">
    <source>
        <dbReference type="ARBA" id="ARBA00000405"/>
    </source>
</evidence>
<dbReference type="RefSeq" id="XP_037220616.1">
    <property type="nucleotide sequence ID" value="XM_037362695.1"/>
</dbReference>
<comment type="function">
    <text evidence="10">Chitosanase catalyzing the endo-type cleavage of chitosan, the deacylated form of chitin. Chitosanase may be crucial in the degradation of the deacetylated portion of chitin in the fungal cell wall.</text>
</comment>
<comment type="subcellular location">
    <subcellularLocation>
        <location evidence="2 10">Secreted</location>
    </subcellularLocation>
</comment>
<keyword evidence="6 10" id="KW-0378">Hydrolase</keyword>
<feature type="chain" id="PRO_5034803966" description="Endo-chitosanase" evidence="10">
    <location>
        <begin position="20"/>
        <end position="272"/>
    </location>
</feature>
<feature type="signal peptide" evidence="10">
    <location>
        <begin position="1"/>
        <end position="19"/>
    </location>
</feature>
<accession>A0A8H6W2X5</accession>
<evidence type="ECO:0000256" key="10">
    <source>
        <dbReference type="RuleBase" id="RU361208"/>
    </source>
</evidence>
<dbReference type="EMBL" id="JACAZF010000005">
    <property type="protein sequence ID" value="KAF7303644.1"/>
    <property type="molecule type" value="Genomic_DNA"/>
</dbReference>
<evidence type="ECO:0000256" key="7">
    <source>
        <dbReference type="ARBA" id="ARBA00023277"/>
    </source>
</evidence>
<keyword evidence="4" id="KW-0964">Secreted</keyword>
<comment type="catalytic activity">
    <reaction evidence="1 10">
        <text>Endohydrolysis of beta-(1-&gt;4)-linkages between D-glucosamine residues in a partly acetylated chitosan.</text>
        <dbReference type="EC" id="3.2.1.132"/>
    </reaction>
</comment>
<dbReference type="Pfam" id="PF07335">
    <property type="entry name" value="Glyco_hydro_75"/>
    <property type="match status" value="1"/>
</dbReference>
<evidence type="ECO:0000313" key="13">
    <source>
        <dbReference type="Proteomes" id="UP000636479"/>
    </source>
</evidence>
<reference evidence="12" key="1">
    <citation type="submission" date="2020-05" db="EMBL/GenBank/DDBJ databases">
        <title>Mycena genomes resolve the evolution of fungal bioluminescence.</title>
        <authorList>
            <person name="Tsai I.J."/>
        </authorList>
    </citation>
    <scope>NUCLEOTIDE SEQUENCE</scope>
    <source>
        <strain evidence="12">171206Taipei</strain>
    </source>
</reference>
<evidence type="ECO:0000256" key="5">
    <source>
        <dbReference type="ARBA" id="ARBA00022729"/>
    </source>
</evidence>
<keyword evidence="5 10" id="KW-0732">Signal</keyword>